<evidence type="ECO:0000313" key="9">
    <source>
        <dbReference type="EMBL" id="GAA2050233.1"/>
    </source>
</evidence>
<sequence>MVTSKKRLSDRRMYVLDTSVLLADPSAMTRFDEHEVVLPVVVITELEAKRHHPELGYFARQVLRRLDEYRVRYGRLDTPLPIGDLGGTLRVELNHSDPAILPPAMLTGRGQLLDNDTRILAVARNLQAEGHDVTVVSKDLPLRIKASSVGLAAEEYRAELAITDSGWTGMMDITLPGETVDELFTSESVFDPQAAELPVHTGLVISSERGRALGRVAPEGRVKLVRGDREAFGIHGRSAEQRVALDLLLDPEVGIVSMGGRAGTGKSALALCAGLEAVLERRQHRKVMVFRPLYAVGGQDLGYLPGTEAEKMNPWAQAVFDTLSAVTTREVIEEVVARGMLEVLPLTHIRGRSLHDAFVIVDEAQSLERNVLLTVLSRIGQDSRVVLTHDVAQRDNLRVGRYDGVVAVVEKLKGHPLFAHVTLTRSERSPIAALVTEMLEEGRV</sequence>
<keyword evidence="2" id="KW-0479">Metal-binding</keyword>
<dbReference type="Gene3D" id="3.40.50.300">
    <property type="entry name" value="P-loop containing nucleotide triphosphate hydrolases"/>
    <property type="match status" value="1"/>
</dbReference>
<evidence type="ECO:0000256" key="2">
    <source>
        <dbReference type="ARBA" id="ARBA00022723"/>
    </source>
</evidence>
<evidence type="ECO:0000256" key="4">
    <source>
        <dbReference type="ARBA" id="ARBA00022801"/>
    </source>
</evidence>
<dbReference type="EMBL" id="BAAANQ010000003">
    <property type="protein sequence ID" value="GAA2050233.1"/>
    <property type="molecule type" value="Genomic_DNA"/>
</dbReference>
<dbReference type="SUPFAM" id="SSF88723">
    <property type="entry name" value="PIN domain-like"/>
    <property type="match status" value="1"/>
</dbReference>
<reference evidence="10" key="1">
    <citation type="journal article" date="2019" name="Int. J. Syst. Evol. Microbiol.">
        <title>The Global Catalogue of Microorganisms (GCM) 10K type strain sequencing project: providing services to taxonomists for standard genome sequencing and annotation.</title>
        <authorList>
            <consortium name="The Broad Institute Genomics Platform"/>
            <consortium name="The Broad Institute Genome Sequencing Center for Infectious Disease"/>
            <person name="Wu L."/>
            <person name="Ma J."/>
        </authorList>
    </citation>
    <scope>NUCLEOTIDE SEQUENCE [LARGE SCALE GENOMIC DNA]</scope>
    <source>
        <strain evidence="10">JCM 14549</strain>
    </source>
</reference>
<dbReference type="Pfam" id="PF13638">
    <property type="entry name" value="PIN_4"/>
    <property type="match status" value="1"/>
</dbReference>
<dbReference type="RefSeq" id="WP_026047602.1">
    <property type="nucleotide sequence ID" value="NZ_BAAANQ010000003.1"/>
</dbReference>
<evidence type="ECO:0000256" key="3">
    <source>
        <dbReference type="ARBA" id="ARBA00022741"/>
    </source>
</evidence>
<evidence type="ECO:0000259" key="8">
    <source>
        <dbReference type="SMART" id="SM00670"/>
    </source>
</evidence>
<dbReference type="InterPro" id="IPR003714">
    <property type="entry name" value="PhoH"/>
</dbReference>
<dbReference type="InterPro" id="IPR051451">
    <property type="entry name" value="PhoH2-like"/>
</dbReference>
<keyword evidence="10" id="KW-1185">Reference proteome</keyword>
<dbReference type="Gene3D" id="3.40.50.1010">
    <property type="entry name" value="5'-nuclease"/>
    <property type="match status" value="1"/>
</dbReference>
<organism evidence="9 10">
    <name type="scientific">Streptomyces cheonanensis</name>
    <dbReference type="NCBI Taxonomy" id="312720"/>
    <lineage>
        <taxon>Bacteria</taxon>
        <taxon>Bacillati</taxon>
        <taxon>Actinomycetota</taxon>
        <taxon>Actinomycetes</taxon>
        <taxon>Kitasatosporales</taxon>
        <taxon>Streptomycetaceae</taxon>
        <taxon>Streptomyces</taxon>
    </lineage>
</organism>
<evidence type="ECO:0000256" key="5">
    <source>
        <dbReference type="ARBA" id="ARBA00022840"/>
    </source>
</evidence>
<gene>
    <name evidence="9" type="ORF">GCM10009757_21970</name>
</gene>
<comment type="similarity">
    <text evidence="7">In the N-terminal section; belongs to the PINc/VapC protein family.</text>
</comment>
<keyword evidence="4" id="KW-0378">Hydrolase</keyword>
<accession>A0ABP5GLG2</accession>
<evidence type="ECO:0000256" key="1">
    <source>
        <dbReference type="ARBA" id="ARBA00022722"/>
    </source>
</evidence>
<proteinExistence type="inferred from homology"/>
<keyword evidence="3" id="KW-0547">Nucleotide-binding</keyword>
<feature type="domain" description="PIN" evidence="8">
    <location>
        <begin position="12"/>
        <end position="144"/>
    </location>
</feature>
<dbReference type="Proteomes" id="UP001403094">
    <property type="component" value="Unassembled WGS sequence"/>
</dbReference>
<dbReference type="SMART" id="SM00670">
    <property type="entry name" value="PINc"/>
    <property type="match status" value="1"/>
</dbReference>
<evidence type="ECO:0000313" key="10">
    <source>
        <dbReference type="Proteomes" id="UP001403094"/>
    </source>
</evidence>
<name>A0ABP5GLG2_9ACTN</name>
<keyword evidence="6" id="KW-0460">Magnesium</keyword>
<keyword evidence="1" id="KW-0540">Nuclease</keyword>
<comment type="caution">
    <text evidence="9">The sequence shown here is derived from an EMBL/GenBank/DDBJ whole genome shotgun (WGS) entry which is preliminary data.</text>
</comment>
<dbReference type="InterPro" id="IPR002716">
    <property type="entry name" value="PIN_dom"/>
</dbReference>
<dbReference type="Pfam" id="PF02562">
    <property type="entry name" value="PhoH"/>
    <property type="match status" value="1"/>
</dbReference>
<keyword evidence="5" id="KW-0067">ATP-binding</keyword>
<dbReference type="SUPFAM" id="SSF52540">
    <property type="entry name" value="P-loop containing nucleoside triphosphate hydrolases"/>
    <property type="match status" value="1"/>
</dbReference>
<evidence type="ECO:0000256" key="6">
    <source>
        <dbReference type="ARBA" id="ARBA00022842"/>
    </source>
</evidence>
<dbReference type="CDD" id="cd09883">
    <property type="entry name" value="PIN_VapC_PhoHL-ATPase"/>
    <property type="match status" value="1"/>
</dbReference>
<dbReference type="InterPro" id="IPR027417">
    <property type="entry name" value="P-loop_NTPase"/>
</dbReference>
<dbReference type="InterPro" id="IPR029060">
    <property type="entry name" value="PIN-like_dom_sf"/>
</dbReference>
<dbReference type="PANTHER" id="PTHR30473:SF2">
    <property type="entry name" value="PIN DOMAIN-CONTAINING PROTEIN"/>
    <property type="match status" value="1"/>
</dbReference>
<protein>
    <submittedName>
        <fullName evidence="9">PhoH family protein</fullName>
    </submittedName>
</protein>
<evidence type="ECO:0000256" key="7">
    <source>
        <dbReference type="ARBA" id="ARBA00046345"/>
    </source>
</evidence>
<dbReference type="PANTHER" id="PTHR30473">
    <property type="entry name" value="PROTEIN PHOH"/>
    <property type="match status" value="1"/>
</dbReference>